<evidence type="ECO:0000313" key="4">
    <source>
        <dbReference type="EMBL" id="THV02691.1"/>
    </source>
</evidence>
<dbReference type="Gene3D" id="1.25.40.10">
    <property type="entry name" value="Tetratricopeptide repeat domain"/>
    <property type="match status" value="3"/>
</dbReference>
<evidence type="ECO:0000313" key="5">
    <source>
        <dbReference type="Proteomes" id="UP000297245"/>
    </source>
</evidence>
<dbReference type="InterPro" id="IPR024983">
    <property type="entry name" value="CHAT_dom"/>
</dbReference>
<dbReference type="OrthoDB" id="3261813at2759"/>
<proteinExistence type="predicted"/>
<dbReference type="AlphaFoldDB" id="A0A4S8MJH5"/>
<gene>
    <name evidence="4" type="ORF">K435DRAFT_836223</name>
</gene>
<dbReference type="PANTHER" id="PTHR45641">
    <property type="entry name" value="TETRATRICOPEPTIDE REPEAT PROTEIN (AFU_ORTHOLOGUE AFUA_6G03870)"/>
    <property type="match status" value="1"/>
</dbReference>
<organism evidence="4 5">
    <name type="scientific">Dendrothele bispora (strain CBS 962.96)</name>
    <dbReference type="NCBI Taxonomy" id="1314807"/>
    <lineage>
        <taxon>Eukaryota</taxon>
        <taxon>Fungi</taxon>
        <taxon>Dikarya</taxon>
        <taxon>Basidiomycota</taxon>
        <taxon>Agaricomycotina</taxon>
        <taxon>Agaricomycetes</taxon>
        <taxon>Agaricomycetidae</taxon>
        <taxon>Agaricales</taxon>
        <taxon>Agaricales incertae sedis</taxon>
        <taxon>Dendrothele</taxon>
    </lineage>
</organism>
<sequence>MLSRTHLPLANSIYHSYLLAHISYSWKDNLKFLKLYQSKLLSLISQQHPFLDTYPAGHKLHVIVLNNIATALCERFHHTHEDADIKEAAQIYRDILPSCSENGLPKFTCLENLASALASQFYSCEKLDYLDEEIMYRREALENCPSELSPRLSVFEKLADALCHRFVHTGNASNLEEAISYRRQVLQHRTVVNKNRISTLLALATALCNHHDVYGEQSSLDEATNLYNEALQSCFGEHNELRVLCLSGLGDTSHRRFETLSGSAGDIDDSIAYHRRALELYGPDGPLVWRLLSGLSASLLSRIDHRGLEEDINELVSISRRTVSLCPSGGINRAIAIGNCGINFCARFQRFGEMDDLDTAAELLWEAIDKLPATHTVRPTMLNNFAFVRMLQFERLGRGKNLNQSIEVLREAVGPDSWISRDHPMFCSNLASALLRRSDLLQNKDSEEAIERSRDEDLEEAIKQSRDEDLEEAIKRSRDALKSMDNSASVRASLFGILGKALSSLFWHRRQLCDLDEAVECHQNALKLCGPESRYLSSHLNNLAITLTTRFDSVKKEQDLDEAIEVLDRAVKLHQGKHPERAAFLKNLASLYNTRFQTRSERNEVDTESIELSVQLFLESANDKFGNPRIRAASAERWASIARAHNHPSVFSAYKVSLDLLEQCLMIFPSLDNQFDFLTRGFPSLALDAASCAIEKGELQTAVELLERGRALLWSRMRGFRYSLDKLRLIDESLATEFGDVCNQLGALAADHEASSSFSASKHAKLHDQKWTRQRLLSEKWDGLVSRIRQVPGFGDFLQAPTFNQLRSVSKEGPIVMINLSTYRSDALILLRDEADPVLVPLDKDLPCHISSAYSEFLQWQRSSGSTEYLPSSMIKVLRMLWRKIVGPVTEKFENLGLAPGSRVWWCPTSKLCALPLHAAGCHKRGLKNLMDLYVSSYTPTLTALIRARENSFLPKKKPELLIVGQPDTQPPLPMVREEIQLVKSLIPTAVNLLGSDATSLSVLEHLRTTSWAHFACHGFIDEEHPFESSFQLYEKTSLTLRSIMQASLPNPEFAFLSACHSATGGKTNAPDETLHLAAAMQFCGFRSVVGTLWQMRDKDGPEIAEKFYRFMIQGDGDGAINFKNSARALHNAVKLMSDRRDVGEGVENSRASVQIHPASASKVYPWITFIHIGA</sequence>
<dbReference type="PANTHER" id="PTHR45641:SF19">
    <property type="entry name" value="NEPHROCYSTIN-3"/>
    <property type="match status" value="1"/>
</dbReference>
<evidence type="ECO:0000256" key="2">
    <source>
        <dbReference type="ARBA" id="ARBA00022803"/>
    </source>
</evidence>
<evidence type="ECO:0000259" key="3">
    <source>
        <dbReference type="Pfam" id="PF12770"/>
    </source>
</evidence>
<name>A0A4S8MJH5_DENBC</name>
<feature type="domain" description="CHAT" evidence="3">
    <location>
        <begin position="877"/>
        <end position="1174"/>
    </location>
</feature>
<keyword evidence="1" id="KW-0677">Repeat</keyword>
<keyword evidence="5" id="KW-1185">Reference proteome</keyword>
<dbReference type="InterPro" id="IPR011990">
    <property type="entry name" value="TPR-like_helical_dom_sf"/>
</dbReference>
<dbReference type="Pfam" id="PF12770">
    <property type="entry name" value="CHAT"/>
    <property type="match status" value="1"/>
</dbReference>
<accession>A0A4S8MJH5</accession>
<protein>
    <recommendedName>
        <fullName evidence="3">CHAT domain-containing protein</fullName>
    </recommendedName>
</protein>
<reference evidence="4 5" key="1">
    <citation type="journal article" date="2019" name="Nat. Ecol. Evol.">
        <title>Megaphylogeny resolves global patterns of mushroom evolution.</title>
        <authorList>
            <person name="Varga T."/>
            <person name="Krizsan K."/>
            <person name="Foldi C."/>
            <person name="Dima B."/>
            <person name="Sanchez-Garcia M."/>
            <person name="Sanchez-Ramirez S."/>
            <person name="Szollosi G.J."/>
            <person name="Szarkandi J.G."/>
            <person name="Papp V."/>
            <person name="Albert L."/>
            <person name="Andreopoulos W."/>
            <person name="Angelini C."/>
            <person name="Antonin V."/>
            <person name="Barry K.W."/>
            <person name="Bougher N.L."/>
            <person name="Buchanan P."/>
            <person name="Buyck B."/>
            <person name="Bense V."/>
            <person name="Catcheside P."/>
            <person name="Chovatia M."/>
            <person name="Cooper J."/>
            <person name="Damon W."/>
            <person name="Desjardin D."/>
            <person name="Finy P."/>
            <person name="Geml J."/>
            <person name="Haridas S."/>
            <person name="Hughes K."/>
            <person name="Justo A."/>
            <person name="Karasinski D."/>
            <person name="Kautmanova I."/>
            <person name="Kiss B."/>
            <person name="Kocsube S."/>
            <person name="Kotiranta H."/>
            <person name="LaButti K.M."/>
            <person name="Lechner B.E."/>
            <person name="Liimatainen K."/>
            <person name="Lipzen A."/>
            <person name="Lukacs Z."/>
            <person name="Mihaltcheva S."/>
            <person name="Morgado L.N."/>
            <person name="Niskanen T."/>
            <person name="Noordeloos M.E."/>
            <person name="Ohm R.A."/>
            <person name="Ortiz-Santana B."/>
            <person name="Ovrebo C."/>
            <person name="Racz N."/>
            <person name="Riley R."/>
            <person name="Savchenko A."/>
            <person name="Shiryaev A."/>
            <person name="Soop K."/>
            <person name="Spirin V."/>
            <person name="Szebenyi C."/>
            <person name="Tomsovsky M."/>
            <person name="Tulloss R.E."/>
            <person name="Uehling J."/>
            <person name="Grigoriev I.V."/>
            <person name="Vagvolgyi C."/>
            <person name="Papp T."/>
            <person name="Martin F.M."/>
            <person name="Miettinen O."/>
            <person name="Hibbett D.S."/>
            <person name="Nagy L.G."/>
        </authorList>
    </citation>
    <scope>NUCLEOTIDE SEQUENCE [LARGE SCALE GENOMIC DNA]</scope>
    <source>
        <strain evidence="4 5">CBS 962.96</strain>
    </source>
</reference>
<dbReference type="SUPFAM" id="SSF48452">
    <property type="entry name" value="TPR-like"/>
    <property type="match status" value="1"/>
</dbReference>
<dbReference type="Proteomes" id="UP000297245">
    <property type="component" value="Unassembled WGS sequence"/>
</dbReference>
<evidence type="ECO:0000256" key="1">
    <source>
        <dbReference type="ARBA" id="ARBA00022737"/>
    </source>
</evidence>
<keyword evidence="2" id="KW-0802">TPR repeat</keyword>
<dbReference type="EMBL" id="ML179074">
    <property type="protein sequence ID" value="THV02691.1"/>
    <property type="molecule type" value="Genomic_DNA"/>
</dbReference>